<proteinExistence type="predicted"/>
<accession>A0A427YUE1</accession>
<organism evidence="1 2">
    <name type="scientific">Saitozyma podzolica</name>
    <dbReference type="NCBI Taxonomy" id="1890683"/>
    <lineage>
        <taxon>Eukaryota</taxon>
        <taxon>Fungi</taxon>
        <taxon>Dikarya</taxon>
        <taxon>Basidiomycota</taxon>
        <taxon>Agaricomycotina</taxon>
        <taxon>Tremellomycetes</taxon>
        <taxon>Tremellales</taxon>
        <taxon>Trimorphomycetaceae</taxon>
        <taxon>Saitozyma</taxon>
    </lineage>
</organism>
<protein>
    <recommendedName>
        <fullName evidence="3">Methyltransferase type 11 domain-containing protein</fullName>
    </recommendedName>
</protein>
<dbReference type="EMBL" id="RSCD01000002">
    <property type="protein sequence ID" value="RSH94656.1"/>
    <property type="molecule type" value="Genomic_DNA"/>
</dbReference>
<evidence type="ECO:0008006" key="3">
    <source>
        <dbReference type="Google" id="ProtNLM"/>
    </source>
</evidence>
<name>A0A427YUE1_9TREE</name>
<dbReference type="Gene3D" id="3.40.50.150">
    <property type="entry name" value="Vaccinia Virus protein VP39"/>
    <property type="match status" value="1"/>
</dbReference>
<evidence type="ECO:0000313" key="1">
    <source>
        <dbReference type="EMBL" id="RSH94656.1"/>
    </source>
</evidence>
<dbReference type="AlphaFoldDB" id="A0A427YUE1"/>
<comment type="caution">
    <text evidence="1">The sequence shown here is derived from an EMBL/GenBank/DDBJ whole genome shotgun (WGS) entry which is preliminary data.</text>
</comment>
<dbReference type="Proteomes" id="UP000279259">
    <property type="component" value="Unassembled WGS sequence"/>
</dbReference>
<dbReference type="STRING" id="1890683.A0A427YUE1"/>
<sequence>MPVAFHFALFARFARFGHSVSRDAVAGSWSLSLSSISPFSDLVAIDNDWSVFRAAPSPHGNIDFVTVALDEDVLAPLPFEANWFDVIHVQSMLLEIPNYASLVERLAVLLQPEGMIVLVEAEPRFLSSIGETSYLMRQWEACVRDAMAAQQIDVNVPANLTGIVTATGIFDPPQGQEAYISVAGHQRGGPLTLARTGKLHPQVIAGSLRSLIPALLAHRYDPTELETLLSACLVEVR</sequence>
<dbReference type="OrthoDB" id="506498at2759"/>
<gene>
    <name evidence="1" type="ORF">EHS25_004461</name>
</gene>
<dbReference type="InterPro" id="IPR029063">
    <property type="entry name" value="SAM-dependent_MTases_sf"/>
</dbReference>
<dbReference type="SUPFAM" id="SSF53335">
    <property type="entry name" value="S-adenosyl-L-methionine-dependent methyltransferases"/>
    <property type="match status" value="1"/>
</dbReference>
<reference evidence="1 2" key="1">
    <citation type="submission" date="2018-11" db="EMBL/GenBank/DDBJ databases">
        <title>Genome sequence of Saitozyma podzolica DSM 27192.</title>
        <authorList>
            <person name="Aliyu H."/>
            <person name="Gorte O."/>
            <person name="Ochsenreither K."/>
        </authorList>
    </citation>
    <scope>NUCLEOTIDE SEQUENCE [LARGE SCALE GENOMIC DNA]</scope>
    <source>
        <strain evidence="1 2">DSM 27192</strain>
    </source>
</reference>
<keyword evidence="2" id="KW-1185">Reference proteome</keyword>
<evidence type="ECO:0000313" key="2">
    <source>
        <dbReference type="Proteomes" id="UP000279259"/>
    </source>
</evidence>